<proteinExistence type="inferred from homology"/>
<evidence type="ECO:0000313" key="5">
    <source>
        <dbReference type="Proteomes" id="UP000265742"/>
    </source>
</evidence>
<dbReference type="PANTHER" id="PTHR43022">
    <property type="entry name" value="PROTEIN SMF"/>
    <property type="match status" value="1"/>
</dbReference>
<dbReference type="InterPro" id="IPR057666">
    <property type="entry name" value="DrpA_SLOG"/>
</dbReference>
<dbReference type="OrthoDB" id="9785707at2"/>
<comment type="similarity">
    <text evidence="1">Belongs to the DprA/Smf family.</text>
</comment>
<reference evidence="5" key="1">
    <citation type="submission" date="2018-09" db="EMBL/GenBank/DDBJ databases">
        <authorList>
            <person name="Kim I."/>
        </authorList>
    </citation>
    <scope>NUCLEOTIDE SEQUENCE [LARGE SCALE GENOMIC DNA]</scope>
    <source>
        <strain evidence="5">DD4a</strain>
    </source>
</reference>
<dbReference type="EMBL" id="QXTG01000002">
    <property type="protein sequence ID" value="RIX28349.1"/>
    <property type="molecule type" value="Genomic_DNA"/>
</dbReference>
<dbReference type="InterPro" id="IPR003488">
    <property type="entry name" value="DprA"/>
</dbReference>
<dbReference type="SUPFAM" id="SSF102405">
    <property type="entry name" value="MCP/YpsA-like"/>
    <property type="match status" value="1"/>
</dbReference>
<dbReference type="GO" id="GO:0009294">
    <property type="term" value="P:DNA-mediated transformation"/>
    <property type="evidence" value="ECO:0007669"/>
    <property type="project" value="InterPro"/>
</dbReference>
<protein>
    <submittedName>
        <fullName evidence="4">DNA-protecting protein DprA</fullName>
    </submittedName>
</protein>
<dbReference type="NCBIfam" id="TIGR00732">
    <property type="entry name" value="dprA"/>
    <property type="match status" value="1"/>
</dbReference>
<feature type="domain" description="DprA winged helix" evidence="3">
    <location>
        <begin position="326"/>
        <end position="375"/>
    </location>
</feature>
<accession>A0A3A1TX09</accession>
<comment type="caution">
    <text evidence="4">The sequence shown here is derived from an EMBL/GenBank/DDBJ whole genome shotgun (WGS) entry which is preliminary data.</text>
</comment>
<gene>
    <name evidence="4" type="primary">dprA</name>
    <name evidence="4" type="ORF">D1781_12980</name>
</gene>
<dbReference type="Pfam" id="PF02481">
    <property type="entry name" value="DNA_processg_A"/>
    <property type="match status" value="1"/>
</dbReference>
<sequence length="393" mass="40453">MSAVLDLLPAVRPGRADTDPEGVLAAAAWTSVVEPGDGAAGALVQTYGAADALDALRRDAPPTPNPELRRAFERWAPRVDEDAFVRALRNAARIGARLLLPGDPDWPGGLADLGVHAPLALWALAPAGPVPPLGRSVAVVGSRSASAYGERVTTDATCGLADRGFVIVSGAAMGIDGVAHRSALASGGLTVAVLAGGLDRFYPAQHADLLARIAREGVVLAEMPPGARPMRERFLKRNRVIAALARATVVVEAGARSGAMNTAGHAAELGRPLGAVPGSVYSATSVGTHRLLREYAAVLVRDAADMAELARDPDEAVVLDGLEHLPDPDPTETRVLEVLTTRPRTARDLAARAGLGVTDTTAALGMLSLAGAAVQSATGWSRSPTGRSVRGGR</sequence>
<dbReference type="RefSeq" id="WP_119482659.1">
    <property type="nucleotide sequence ID" value="NZ_QXTG01000002.1"/>
</dbReference>
<evidence type="ECO:0000259" key="2">
    <source>
        <dbReference type="Pfam" id="PF02481"/>
    </source>
</evidence>
<dbReference type="AlphaFoldDB" id="A0A3A1TX09"/>
<feature type="domain" description="Smf/DprA SLOG" evidence="2">
    <location>
        <begin position="98"/>
        <end position="308"/>
    </location>
</feature>
<evidence type="ECO:0000313" key="4">
    <source>
        <dbReference type="EMBL" id="RIX28349.1"/>
    </source>
</evidence>
<organism evidence="4 5">
    <name type="scientific">Amnibacterium setariae</name>
    <dbReference type="NCBI Taxonomy" id="2306585"/>
    <lineage>
        <taxon>Bacteria</taxon>
        <taxon>Bacillati</taxon>
        <taxon>Actinomycetota</taxon>
        <taxon>Actinomycetes</taxon>
        <taxon>Micrococcales</taxon>
        <taxon>Microbacteriaceae</taxon>
        <taxon>Amnibacterium</taxon>
    </lineage>
</organism>
<name>A0A3A1TX09_9MICO</name>
<dbReference type="InterPro" id="IPR041614">
    <property type="entry name" value="DprA_WH"/>
</dbReference>
<dbReference type="Pfam" id="PF17782">
    <property type="entry name" value="WHD_DprA"/>
    <property type="match status" value="1"/>
</dbReference>
<dbReference type="Gene3D" id="3.40.50.450">
    <property type="match status" value="1"/>
</dbReference>
<dbReference type="PANTHER" id="PTHR43022:SF1">
    <property type="entry name" value="PROTEIN SMF"/>
    <property type="match status" value="1"/>
</dbReference>
<keyword evidence="5" id="KW-1185">Reference proteome</keyword>
<evidence type="ECO:0000256" key="1">
    <source>
        <dbReference type="ARBA" id="ARBA00006525"/>
    </source>
</evidence>
<evidence type="ECO:0000259" key="3">
    <source>
        <dbReference type="Pfam" id="PF17782"/>
    </source>
</evidence>
<dbReference type="Proteomes" id="UP000265742">
    <property type="component" value="Unassembled WGS sequence"/>
</dbReference>